<gene>
    <name evidence="2" type="ORF">ACFFVF_19365</name>
</gene>
<feature type="transmembrane region" description="Helical" evidence="1">
    <location>
        <begin position="176"/>
        <end position="197"/>
    </location>
</feature>
<reference evidence="2 3" key="1">
    <citation type="submission" date="2024-09" db="EMBL/GenBank/DDBJ databases">
        <authorList>
            <person name="Sun Q."/>
            <person name="Mori K."/>
        </authorList>
    </citation>
    <scope>NUCLEOTIDE SEQUENCE [LARGE SCALE GENOMIC DNA]</scope>
    <source>
        <strain evidence="2 3">CECT 7955</strain>
    </source>
</reference>
<feature type="transmembrane region" description="Helical" evidence="1">
    <location>
        <begin position="31"/>
        <end position="52"/>
    </location>
</feature>
<proteinExistence type="predicted"/>
<dbReference type="Proteomes" id="UP001589607">
    <property type="component" value="Unassembled WGS sequence"/>
</dbReference>
<keyword evidence="1" id="KW-0472">Membrane</keyword>
<keyword evidence="1" id="KW-1133">Transmembrane helix</keyword>
<keyword evidence="1" id="KW-0812">Transmembrane</keyword>
<evidence type="ECO:0000256" key="1">
    <source>
        <dbReference type="SAM" id="Phobius"/>
    </source>
</evidence>
<dbReference type="NCBIfam" id="NF047767">
    <property type="entry name" value="LBF_2804_fam"/>
    <property type="match status" value="1"/>
</dbReference>
<evidence type="ECO:0000313" key="2">
    <source>
        <dbReference type="EMBL" id="MFB9098671.1"/>
    </source>
</evidence>
<sequence length="350" mass="40617">MKINNTIIDESIHTLNSSELKLIKREYIKSLIQAGLLGLLGVCLYYFPIYYFPLFTQTITLSLFDQLISLPIYDILLCLVLTVVEIYLLTIIHLRMTHNIAVYSGFISSINKETHINKLTQIATGKVDKKITQYGLDPFQGTNKWVLFTINLLIKLKGFLANKILRYLIKRFAGRYAVKYVMDFIGAPVYMLLNMYATHIIYKNAKAEIFGHQLIKKYISNLPNLELNQEEKELIYHTLQLIAMSKRDFHSNHSLLTEQVIAFFKIPIKEKHYFNDSFYESLESSKKEIAKICSDIFLLGLILDGHISNKEKKRIQLLQQKEIFQHSIEAIQLACSNFIHGRETTIIQLK</sequence>
<evidence type="ECO:0000313" key="3">
    <source>
        <dbReference type="Proteomes" id="UP001589607"/>
    </source>
</evidence>
<accession>A0ABV5GUL4</accession>
<comment type="caution">
    <text evidence="2">The sequence shown here is derived from an EMBL/GenBank/DDBJ whole genome shotgun (WGS) entry which is preliminary data.</text>
</comment>
<organism evidence="2 3">
    <name type="scientific">Flavobacterium jumunjinense</name>
    <dbReference type="NCBI Taxonomy" id="998845"/>
    <lineage>
        <taxon>Bacteria</taxon>
        <taxon>Pseudomonadati</taxon>
        <taxon>Bacteroidota</taxon>
        <taxon>Flavobacteriia</taxon>
        <taxon>Flavobacteriales</taxon>
        <taxon>Flavobacteriaceae</taxon>
        <taxon>Flavobacterium</taxon>
    </lineage>
</organism>
<dbReference type="EMBL" id="JBHMEY010000094">
    <property type="protein sequence ID" value="MFB9098671.1"/>
    <property type="molecule type" value="Genomic_DNA"/>
</dbReference>
<protein>
    <submittedName>
        <fullName evidence="2">Uncharacterized protein</fullName>
    </submittedName>
</protein>
<feature type="transmembrane region" description="Helical" evidence="1">
    <location>
        <begin position="72"/>
        <end position="94"/>
    </location>
</feature>
<name>A0ABV5GUL4_9FLAO</name>
<keyword evidence="3" id="KW-1185">Reference proteome</keyword>
<dbReference type="RefSeq" id="WP_236458643.1">
    <property type="nucleotide sequence ID" value="NZ_CBCSGE010000001.1"/>
</dbReference>